<reference evidence="1 2" key="1">
    <citation type="submission" date="2022-05" db="EMBL/GenBank/DDBJ databases">
        <authorList>
            <consortium name="Genoscope - CEA"/>
            <person name="William W."/>
        </authorList>
    </citation>
    <scope>NUCLEOTIDE SEQUENCE [LARGE SCALE GENOMIC DNA]</scope>
</reference>
<accession>A0ABN8RHC6</accession>
<sequence length="78" mass="9065">QSSEDDLVDLNLIHNVDVRIGAGSERRYVPLRAPSCSFQPIRSDSRIQFFLFNPFKDGFLVHRCYTVMMYTLMNLIIP</sequence>
<proteinExistence type="predicted"/>
<keyword evidence="2" id="KW-1185">Reference proteome</keyword>
<dbReference type="Proteomes" id="UP001159405">
    <property type="component" value="Unassembled WGS sequence"/>
</dbReference>
<dbReference type="EMBL" id="CALNXK010000227">
    <property type="protein sequence ID" value="CAH3177558.1"/>
    <property type="molecule type" value="Genomic_DNA"/>
</dbReference>
<protein>
    <submittedName>
        <fullName evidence="1">Uncharacterized protein</fullName>
    </submittedName>
</protein>
<comment type="caution">
    <text evidence="1">The sequence shown here is derived from an EMBL/GenBank/DDBJ whole genome shotgun (WGS) entry which is preliminary data.</text>
</comment>
<name>A0ABN8RHC6_9CNID</name>
<evidence type="ECO:0000313" key="1">
    <source>
        <dbReference type="EMBL" id="CAH3177558.1"/>
    </source>
</evidence>
<evidence type="ECO:0000313" key="2">
    <source>
        <dbReference type="Proteomes" id="UP001159405"/>
    </source>
</evidence>
<organism evidence="1 2">
    <name type="scientific">Porites lobata</name>
    <dbReference type="NCBI Taxonomy" id="104759"/>
    <lineage>
        <taxon>Eukaryota</taxon>
        <taxon>Metazoa</taxon>
        <taxon>Cnidaria</taxon>
        <taxon>Anthozoa</taxon>
        <taxon>Hexacorallia</taxon>
        <taxon>Scleractinia</taxon>
        <taxon>Fungiina</taxon>
        <taxon>Poritidae</taxon>
        <taxon>Porites</taxon>
    </lineage>
</organism>
<gene>
    <name evidence="1" type="ORF">PLOB_00019371</name>
</gene>
<feature type="non-terminal residue" evidence="1">
    <location>
        <position position="1"/>
    </location>
</feature>